<dbReference type="InterPro" id="IPR008271">
    <property type="entry name" value="Ser/Thr_kinase_AS"/>
</dbReference>
<organism evidence="10 11">
    <name type="scientific">Sanghuangporus baumii</name>
    <name type="common">Phellinus baumii</name>
    <dbReference type="NCBI Taxonomy" id="108892"/>
    <lineage>
        <taxon>Eukaryota</taxon>
        <taxon>Fungi</taxon>
        <taxon>Dikarya</taxon>
        <taxon>Basidiomycota</taxon>
        <taxon>Agaricomycotina</taxon>
        <taxon>Agaricomycetes</taxon>
        <taxon>Hymenochaetales</taxon>
        <taxon>Hymenochaetaceae</taxon>
        <taxon>Sanghuangporus</taxon>
    </lineage>
</organism>
<keyword evidence="7" id="KW-0175">Coiled coil</keyword>
<dbReference type="SMART" id="SM00220">
    <property type="entry name" value="S_TKc"/>
    <property type="match status" value="1"/>
</dbReference>
<dbReference type="Pfam" id="PF00069">
    <property type="entry name" value="Pkinase"/>
    <property type="match status" value="2"/>
</dbReference>
<proteinExistence type="predicted"/>
<dbReference type="Gene3D" id="1.10.510.10">
    <property type="entry name" value="Transferase(Phosphotransferase) domain 1"/>
    <property type="match status" value="1"/>
</dbReference>
<evidence type="ECO:0000256" key="6">
    <source>
        <dbReference type="ARBA" id="ARBA00022840"/>
    </source>
</evidence>
<dbReference type="Proteomes" id="UP000757232">
    <property type="component" value="Unassembled WGS sequence"/>
</dbReference>
<accession>A0A9Q5N843</accession>
<evidence type="ECO:0000259" key="9">
    <source>
        <dbReference type="PROSITE" id="PS50011"/>
    </source>
</evidence>
<dbReference type="GO" id="GO:0005634">
    <property type="term" value="C:nucleus"/>
    <property type="evidence" value="ECO:0007669"/>
    <property type="project" value="TreeGrafter"/>
</dbReference>
<dbReference type="EMBL" id="LNZH02000194">
    <property type="protein sequence ID" value="OCB87243.1"/>
    <property type="molecule type" value="Genomic_DNA"/>
</dbReference>
<dbReference type="GO" id="GO:0005524">
    <property type="term" value="F:ATP binding"/>
    <property type="evidence" value="ECO:0007669"/>
    <property type="project" value="UniProtKB-KW"/>
</dbReference>
<dbReference type="PROSITE" id="PS50011">
    <property type="entry name" value="PROTEIN_KINASE_DOM"/>
    <property type="match status" value="1"/>
</dbReference>
<evidence type="ECO:0000313" key="10">
    <source>
        <dbReference type="EMBL" id="OCB87243.1"/>
    </source>
</evidence>
<feature type="coiled-coil region" evidence="7">
    <location>
        <begin position="161"/>
        <end position="188"/>
    </location>
</feature>
<feature type="compositionally biased region" description="Basic and acidic residues" evidence="8">
    <location>
        <begin position="26"/>
        <end position="39"/>
    </location>
</feature>
<evidence type="ECO:0000256" key="3">
    <source>
        <dbReference type="ARBA" id="ARBA00022679"/>
    </source>
</evidence>
<dbReference type="GO" id="GO:0044773">
    <property type="term" value="P:mitotic DNA damage checkpoint signaling"/>
    <property type="evidence" value="ECO:0007669"/>
    <property type="project" value="TreeGrafter"/>
</dbReference>
<dbReference type="SUPFAM" id="SSF56112">
    <property type="entry name" value="Protein kinase-like (PK-like)"/>
    <property type="match status" value="1"/>
</dbReference>
<evidence type="ECO:0000313" key="11">
    <source>
        <dbReference type="Proteomes" id="UP000757232"/>
    </source>
</evidence>
<dbReference type="InterPro" id="IPR000719">
    <property type="entry name" value="Prot_kinase_dom"/>
</dbReference>
<feature type="region of interest" description="Disordered" evidence="8">
    <location>
        <begin position="408"/>
        <end position="429"/>
    </location>
</feature>
<protein>
    <recommendedName>
        <fullName evidence="1">non-specific serine/threonine protein kinase</fullName>
        <ecNumber evidence="1">2.7.11.1</ecNumber>
    </recommendedName>
</protein>
<dbReference type="EC" id="2.7.11.1" evidence="1"/>
<dbReference type="Gene3D" id="3.30.200.20">
    <property type="entry name" value="Phosphorylase Kinase, domain 1"/>
    <property type="match status" value="1"/>
</dbReference>
<keyword evidence="11" id="KW-1185">Reference proteome</keyword>
<dbReference type="InterPro" id="IPR011009">
    <property type="entry name" value="Kinase-like_dom_sf"/>
</dbReference>
<feature type="region of interest" description="Disordered" evidence="8">
    <location>
        <begin position="1"/>
        <end position="51"/>
    </location>
</feature>
<comment type="caution">
    <text evidence="10">The sequence shown here is derived from an EMBL/GenBank/DDBJ whole genome shotgun (WGS) entry which is preliminary data.</text>
</comment>
<keyword evidence="2" id="KW-0723">Serine/threonine-protein kinase</keyword>
<keyword evidence="4" id="KW-0547">Nucleotide-binding</keyword>
<dbReference type="PROSITE" id="PS00108">
    <property type="entry name" value="PROTEIN_KINASE_ST"/>
    <property type="match status" value="1"/>
</dbReference>
<dbReference type="PANTHER" id="PTHR44167:SF23">
    <property type="entry name" value="CDC7 KINASE, ISOFORM A-RELATED"/>
    <property type="match status" value="1"/>
</dbReference>
<keyword evidence="5 10" id="KW-0418">Kinase</keyword>
<dbReference type="CDD" id="cd14019">
    <property type="entry name" value="STKc_Cdc7"/>
    <property type="match status" value="1"/>
</dbReference>
<gene>
    <name evidence="10" type="ORF">A7U60_g5760</name>
</gene>
<evidence type="ECO:0000256" key="4">
    <source>
        <dbReference type="ARBA" id="ARBA00022741"/>
    </source>
</evidence>
<reference evidence="10" key="1">
    <citation type="submission" date="2016-06" db="EMBL/GenBank/DDBJ databases">
        <title>Draft Genome sequence of the fungus Inonotus baumii.</title>
        <authorList>
            <person name="Zhu H."/>
            <person name="Lin W."/>
        </authorList>
    </citation>
    <scope>NUCLEOTIDE SEQUENCE</scope>
    <source>
        <strain evidence="10">821</strain>
    </source>
</reference>
<evidence type="ECO:0000256" key="8">
    <source>
        <dbReference type="SAM" id="MobiDB-lite"/>
    </source>
</evidence>
<name>A0A9Q5N843_SANBA</name>
<dbReference type="PANTHER" id="PTHR44167">
    <property type="entry name" value="OVARIAN-SPECIFIC SERINE/THREONINE-PROTEIN KINASE LOK-RELATED"/>
    <property type="match status" value="1"/>
</dbReference>
<dbReference type="GO" id="GO:0004674">
    <property type="term" value="F:protein serine/threonine kinase activity"/>
    <property type="evidence" value="ECO:0007669"/>
    <property type="project" value="UniProtKB-KW"/>
</dbReference>
<evidence type="ECO:0000256" key="5">
    <source>
        <dbReference type="ARBA" id="ARBA00022777"/>
    </source>
</evidence>
<evidence type="ECO:0000256" key="2">
    <source>
        <dbReference type="ARBA" id="ARBA00022527"/>
    </source>
</evidence>
<evidence type="ECO:0000256" key="1">
    <source>
        <dbReference type="ARBA" id="ARBA00012513"/>
    </source>
</evidence>
<feature type="domain" description="Protein kinase" evidence="9">
    <location>
        <begin position="189"/>
        <end position="588"/>
    </location>
</feature>
<dbReference type="AlphaFoldDB" id="A0A9Q5N843"/>
<feature type="region of interest" description="Disordered" evidence="8">
    <location>
        <begin position="526"/>
        <end position="550"/>
    </location>
</feature>
<keyword evidence="6" id="KW-0067">ATP-binding</keyword>
<keyword evidence="3" id="KW-0808">Transferase</keyword>
<feature type="region of interest" description="Disordered" evidence="8">
    <location>
        <begin position="127"/>
        <end position="154"/>
    </location>
</feature>
<evidence type="ECO:0000256" key="7">
    <source>
        <dbReference type="SAM" id="Coils"/>
    </source>
</evidence>
<sequence>MAAPVLFSHHSSNPLEVPTSDPLNVRYKEHLKQQQKKDPALAPSSDDPLNGYQVEEYQNHIFNLFPGITPKAKRSNFEPALTLAERGVAHEQIPDNDSDDELEIVHSDHDEIMQIKPVEFPIEVDDDDILDGADDVPPDTLPDEEPDELDEPQTDEEMTIFLKSSEERDEIEEEIAELEEAVPQLAQDYKIVDRLGTGTFSSVYKALDLHYETKWHNGTWQGRHPPSSSAYYQSASPSPGAKVFVAIKRIYVTSNPERIRNEITILEDSRGCRHVSQLITAFRHRDQVVAVMPYHKNDDFRDFYRTLPMSGIKAYFCSLLRALRDIHSRGIIHRDVKPANFLFDSRTYIGTLCDFGLACRIDFDAKHGQCLHTPPSRQHLHGAKKSSKLIDTNLVKAAQREARQKSAWSSDRVGYPEKDMRPHSKANRAGTRGFRAPEVLFKCNEQTGAIDIWSAGMILLFFLTGKFPLFQSNDDIEALMEIAAIIGRRKMESAATLHNRTFATNVPSVTRDGMAWREFVEKNNPSVFDVPSPPSSPSSSPSVSQNRVSDPDSYIQDLELAFDLLEKLLLPESINRITAREALYHPFLAESTGSSSYSSSSSAASSSLDTDVGDDAFFPHPLGGGRCGKYHFVDEVTEEHRIRIPTDYGDVIRLLQSGEGIPIGNQPCEFHADLEEFQDYPQLENLDFGNESSRDCEAIEQELGGASSSTLQ</sequence>
<dbReference type="OrthoDB" id="10020333at2759"/>